<dbReference type="RefSeq" id="WP_172185987.1">
    <property type="nucleotide sequence ID" value="NZ_CAWPPK010000035.1"/>
</dbReference>
<evidence type="ECO:0000259" key="2">
    <source>
        <dbReference type="Pfam" id="PF01957"/>
    </source>
</evidence>
<keyword evidence="1" id="KW-1133">Transmembrane helix</keyword>
<keyword evidence="1" id="KW-0472">Membrane</keyword>
<feature type="transmembrane region" description="Helical" evidence="1">
    <location>
        <begin position="24"/>
        <end position="41"/>
    </location>
</feature>
<dbReference type="Pfam" id="PF01957">
    <property type="entry name" value="NfeD"/>
    <property type="match status" value="1"/>
</dbReference>
<evidence type="ECO:0000313" key="3">
    <source>
        <dbReference type="EMBL" id="NQE33304.1"/>
    </source>
</evidence>
<keyword evidence="1" id="KW-0812">Transmembrane</keyword>
<proteinExistence type="predicted"/>
<name>A0ABX2CSG9_9CYAN</name>
<gene>
    <name evidence="3" type="ORF">E5S67_01022</name>
</gene>
<dbReference type="EMBL" id="SRRZ01000013">
    <property type="protein sequence ID" value="NQE33304.1"/>
    <property type="molecule type" value="Genomic_DNA"/>
</dbReference>
<comment type="caution">
    <text evidence="3">The sequence shown here is derived from an EMBL/GenBank/DDBJ whole genome shotgun (WGS) entry which is preliminary data.</text>
</comment>
<evidence type="ECO:0000313" key="4">
    <source>
        <dbReference type="Proteomes" id="UP000702425"/>
    </source>
</evidence>
<dbReference type="InterPro" id="IPR012340">
    <property type="entry name" value="NA-bd_OB-fold"/>
</dbReference>
<dbReference type="Gene3D" id="2.40.50.140">
    <property type="entry name" value="Nucleic acid-binding proteins"/>
    <property type="match status" value="1"/>
</dbReference>
<sequence>MYSILIWSLASATNQPGFAFTPPLFWLLLGVVLSAMELLIIKTQPQKYRFYVLMMGASALIESFILWRGSVAFQFSWANIMYEDFDWQIFYWMGIALALSIWIRPIFIVRKKFVIPEATEATTISEIFPGETGMVIYEGASWKARNEDSQGAIAPRQKVYVLRREGNTLIVVPDKLIHING</sequence>
<feature type="domain" description="NfeD-like C-terminal" evidence="2">
    <location>
        <begin position="121"/>
        <end position="173"/>
    </location>
</feature>
<reference evidence="3 4" key="1">
    <citation type="journal article" date="2020" name="Sci. Rep.">
        <title>A novel cyanobacterial geosmin producer, revising GeoA distribution and dispersion patterns in Bacteria.</title>
        <authorList>
            <person name="Churro C."/>
            <person name="Semedo-Aguiar A.P."/>
            <person name="Silva A.D."/>
            <person name="Pereira-Leal J.B."/>
            <person name="Leite R.B."/>
        </authorList>
    </citation>
    <scope>NUCLEOTIDE SEQUENCE [LARGE SCALE GENOMIC DNA]</scope>
    <source>
        <strain evidence="3 4">IPMA8</strain>
    </source>
</reference>
<feature type="transmembrane region" description="Helical" evidence="1">
    <location>
        <begin position="89"/>
        <end position="107"/>
    </location>
</feature>
<evidence type="ECO:0000256" key="1">
    <source>
        <dbReference type="SAM" id="Phobius"/>
    </source>
</evidence>
<organism evidence="3 4">
    <name type="scientific">Microcoleus asticus IPMA8</name>
    <dbReference type="NCBI Taxonomy" id="2563858"/>
    <lineage>
        <taxon>Bacteria</taxon>
        <taxon>Bacillati</taxon>
        <taxon>Cyanobacteriota</taxon>
        <taxon>Cyanophyceae</taxon>
        <taxon>Oscillatoriophycideae</taxon>
        <taxon>Oscillatoriales</taxon>
        <taxon>Microcoleaceae</taxon>
        <taxon>Microcoleus</taxon>
        <taxon>Microcoleus asticus</taxon>
    </lineage>
</organism>
<dbReference type="Proteomes" id="UP000702425">
    <property type="component" value="Unassembled WGS sequence"/>
</dbReference>
<keyword evidence="4" id="KW-1185">Reference proteome</keyword>
<accession>A0ABX2CSG9</accession>
<feature type="transmembrane region" description="Helical" evidence="1">
    <location>
        <begin position="48"/>
        <end position="69"/>
    </location>
</feature>
<protein>
    <recommendedName>
        <fullName evidence="2">NfeD-like C-terminal domain-containing protein</fullName>
    </recommendedName>
</protein>
<dbReference type="InterPro" id="IPR002810">
    <property type="entry name" value="NfeD-like_C"/>
</dbReference>